<feature type="region of interest" description="Disordered" evidence="1">
    <location>
        <begin position="44"/>
        <end position="103"/>
    </location>
</feature>
<protein>
    <submittedName>
        <fullName evidence="3">Putative secreted protein</fullName>
    </submittedName>
</protein>
<name>A0A6B0UWB1_IXORI</name>
<feature type="signal peptide" evidence="2">
    <location>
        <begin position="1"/>
        <end position="21"/>
    </location>
</feature>
<evidence type="ECO:0000256" key="1">
    <source>
        <dbReference type="SAM" id="MobiDB-lite"/>
    </source>
</evidence>
<evidence type="ECO:0000313" key="3">
    <source>
        <dbReference type="EMBL" id="MXU93985.1"/>
    </source>
</evidence>
<accession>A0A6B0UWB1</accession>
<organism evidence="3">
    <name type="scientific">Ixodes ricinus</name>
    <name type="common">Common tick</name>
    <name type="synonym">Acarus ricinus</name>
    <dbReference type="NCBI Taxonomy" id="34613"/>
    <lineage>
        <taxon>Eukaryota</taxon>
        <taxon>Metazoa</taxon>
        <taxon>Ecdysozoa</taxon>
        <taxon>Arthropoda</taxon>
        <taxon>Chelicerata</taxon>
        <taxon>Arachnida</taxon>
        <taxon>Acari</taxon>
        <taxon>Parasitiformes</taxon>
        <taxon>Ixodida</taxon>
        <taxon>Ixodoidea</taxon>
        <taxon>Ixodidae</taxon>
        <taxon>Ixodinae</taxon>
        <taxon>Ixodes</taxon>
    </lineage>
</organism>
<feature type="chain" id="PRO_5025386450" evidence="2">
    <location>
        <begin position="22"/>
        <end position="155"/>
    </location>
</feature>
<dbReference type="AlphaFoldDB" id="A0A6B0UWB1"/>
<proteinExistence type="predicted"/>
<dbReference type="EMBL" id="GIFC01011902">
    <property type="protein sequence ID" value="MXU93985.1"/>
    <property type="molecule type" value="Transcribed_RNA"/>
</dbReference>
<keyword evidence="2" id="KW-0732">Signal</keyword>
<sequence length="155" mass="17154">MRCLLTHLVNVFFWMASRSSAMRRTARSAGSSWRMLSGCSRTHSVRLGPRSMDPGGACDPNEPYQAPVPSTARSAAESTDGRRRRTPPPLHSDAAARSTDTRQSVQLLDRGLASFRPHITTRVVKAHFRFRGNGCHLRESAAHGTESTRTNTHSR</sequence>
<evidence type="ECO:0000256" key="2">
    <source>
        <dbReference type="SAM" id="SignalP"/>
    </source>
</evidence>
<reference evidence="3" key="1">
    <citation type="submission" date="2019-12" db="EMBL/GenBank/DDBJ databases">
        <title>An insight into the sialome of adult female Ixodes ricinus ticks feeding for 6 days.</title>
        <authorList>
            <person name="Perner J."/>
            <person name="Ribeiro J.M.C."/>
        </authorList>
    </citation>
    <scope>NUCLEOTIDE SEQUENCE</scope>
    <source>
        <strain evidence="3">Semi-engorged</strain>
        <tissue evidence="3">Salivary glands</tissue>
    </source>
</reference>